<comment type="caution">
    <text evidence="2">The sequence shown here is derived from an EMBL/GenBank/DDBJ whole genome shotgun (WGS) entry which is preliminary data.</text>
</comment>
<gene>
    <name evidence="2" type="ORF">PYX00_010775</name>
</gene>
<reference evidence="2" key="1">
    <citation type="journal article" date="2024" name="Gigascience">
        <title>Chromosome-level genome of the poultry shaft louse Menopon gallinae provides insight into the host-switching and adaptive evolution of parasitic lice.</title>
        <authorList>
            <person name="Xu Y."/>
            <person name="Ma L."/>
            <person name="Liu S."/>
            <person name="Liang Y."/>
            <person name="Liu Q."/>
            <person name="He Z."/>
            <person name="Tian L."/>
            <person name="Duan Y."/>
            <person name="Cai W."/>
            <person name="Li H."/>
            <person name="Song F."/>
        </authorList>
    </citation>
    <scope>NUCLEOTIDE SEQUENCE</scope>
    <source>
        <strain evidence="2">Cailab_2023a</strain>
    </source>
</reference>
<organism evidence="2">
    <name type="scientific">Menopon gallinae</name>
    <name type="common">poultry shaft louse</name>
    <dbReference type="NCBI Taxonomy" id="328185"/>
    <lineage>
        <taxon>Eukaryota</taxon>
        <taxon>Metazoa</taxon>
        <taxon>Ecdysozoa</taxon>
        <taxon>Arthropoda</taxon>
        <taxon>Hexapoda</taxon>
        <taxon>Insecta</taxon>
        <taxon>Pterygota</taxon>
        <taxon>Neoptera</taxon>
        <taxon>Paraneoptera</taxon>
        <taxon>Psocodea</taxon>
        <taxon>Troctomorpha</taxon>
        <taxon>Phthiraptera</taxon>
        <taxon>Amblycera</taxon>
        <taxon>Menoponidae</taxon>
        <taxon>Menopon</taxon>
    </lineage>
</organism>
<sequence>MMRTKTRAEERSRDESLSEEASEAKEVRIPYVPSRSENDLQPAASGGDNEEAESSREEIGDDIDISESEENSRSKRLGMFGNLLGGFSGGGNGGSGGGSGNFLFDIIRLVAGSGATEQQDENANAPLAPTGSDQSQPLPADDGYQAGIPGPITRLFVIANRGIANLMQDLILRLAQTSERIVNFKARLITAII</sequence>
<name>A0AAW2HH32_9NEOP</name>
<feature type="compositionally biased region" description="Basic and acidic residues" evidence="1">
    <location>
        <begin position="1"/>
        <end position="28"/>
    </location>
</feature>
<evidence type="ECO:0000313" key="2">
    <source>
        <dbReference type="EMBL" id="KAL0269034.1"/>
    </source>
</evidence>
<proteinExistence type="predicted"/>
<feature type="compositionally biased region" description="Acidic residues" evidence="1">
    <location>
        <begin position="59"/>
        <end position="69"/>
    </location>
</feature>
<dbReference type="EMBL" id="JARGDH010000005">
    <property type="protein sequence ID" value="KAL0269034.1"/>
    <property type="molecule type" value="Genomic_DNA"/>
</dbReference>
<protein>
    <submittedName>
        <fullName evidence="2">Uncharacterized protein</fullName>
    </submittedName>
</protein>
<evidence type="ECO:0000256" key="1">
    <source>
        <dbReference type="SAM" id="MobiDB-lite"/>
    </source>
</evidence>
<feature type="region of interest" description="Disordered" evidence="1">
    <location>
        <begin position="1"/>
        <end position="72"/>
    </location>
</feature>
<accession>A0AAW2HH32</accession>
<dbReference type="AlphaFoldDB" id="A0AAW2HH32"/>
<feature type="region of interest" description="Disordered" evidence="1">
    <location>
        <begin position="115"/>
        <end position="137"/>
    </location>
</feature>